<dbReference type="EMBL" id="JACEIB010000025">
    <property type="protein sequence ID" value="MBA2935280.1"/>
    <property type="molecule type" value="Genomic_DNA"/>
</dbReference>
<dbReference type="Gene3D" id="3.50.30.50">
    <property type="entry name" value="Putative cyclase"/>
    <property type="match status" value="1"/>
</dbReference>
<name>A0A838L8P1_9SPHN</name>
<dbReference type="SUPFAM" id="SSF102198">
    <property type="entry name" value="Putative cyclase"/>
    <property type="match status" value="1"/>
</dbReference>
<protein>
    <submittedName>
        <fullName evidence="1">Cyclase family protein</fullName>
    </submittedName>
</protein>
<dbReference type="PANTHER" id="PTHR34861:SF10">
    <property type="entry name" value="CYCLASE"/>
    <property type="match status" value="1"/>
</dbReference>
<sequence>MEQRTASRFGAGDERGAANLIDAAATLRGIAAAGNGRVVPLAMPILNNDRGAGVEMRAAPQHFMTRHGGDYAAGLPERAGYGFSDDVIMLPTHGATHIDALAHVWRDGTMYNGFRATDVTSRGAARCGIDKLGAVATRALFVDFGDDPDFAPDRAIHSADLEARIAAGGIAPEPGDALLIRTGWLRAWRAGAAGKNATAGLHHDCADWIVRSGIALVAADNIAVEVMPSRDPDCAMPLHIAVTRDNGVYLAELLDLEALASLAPRAVMLVIAPLAIKGGVGSPVTPVAIC</sequence>
<dbReference type="GO" id="GO:0019441">
    <property type="term" value="P:L-tryptophan catabolic process to kynurenine"/>
    <property type="evidence" value="ECO:0007669"/>
    <property type="project" value="InterPro"/>
</dbReference>
<dbReference type="Proteomes" id="UP000570166">
    <property type="component" value="Unassembled WGS sequence"/>
</dbReference>
<keyword evidence="2" id="KW-1185">Reference proteome</keyword>
<dbReference type="PANTHER" id="PTHR34861">
    <property type="match status" value="1"/>
</dbReference>
<proteinExistence type="predicted"/>
<dbReference type="InterPro" id="IPR037175">
    <property type="entry name" value="KFase_sf"/>
</dbReference>
<dbReference type="GO" id="GO:0004061">
    <property type="term" value="F:arylformamidase activity"/>
    <property type="evidence" value="ECO:0007669"/>
    <property type="project" value="InterPro"/>
</dbReference>
<dbReference type="InterPro" id="IPR007325">
    <property type="entry name" value="KFase/CYL"/>
</dbReference>
<reference evidence="1 2" key="1">
    <citation type="submission" date="2020-07" db="EMBL/GenBank/DDBJ databases">
        <authorList>
            <person name="Sun Q."/>
        </authorList>
    </citation>
    <scope>NUCLEOTIDE SEQUENCE [LARGE SCALE GENOMIC DNA]</scope>
    <source>
        <strain evidence="1 2">CGMCC 1.13654</strain>
    </source>
</reference>
<dbReference type="Pfam" id="PF04199">
    <property type="entry name" value="Cyclase"/>
    <property type="match status" value="1"/>
</dbReference>
<comment type="caution">
    <text evidence="1">The sequence shown here is derived from an EMBL/GenBank/DDBJ whole genome shotgun (WGS) entry which is preliminary data.</text>
</comment>
<evidence type="ECO:0000313" key="2">
    <source>
        <dbReference type="Proteomes" id="UP000570166"/>
    </source>
</evidence>
<organism evidence="1 2">
    <name type="scientific">Sphingomonas chungangi</name>
    <dbReference type="NCBI Taxonomy" id="2683589"/>
    <lineage>
        <taxon>Bacteria</taxon>
        <taxon>Pseudomonadati</taxon>
        <taxon>Pseudomonadota</taxon>
        <taxon>Alphaproteobacteria</taxon>
        <taxon>Sphingomonadales</taxon>
        <taxon>Sphingomonadaceae</taxon>
        <taxon>Sphingomonas</taxon>
    </lineage>
</organism>
<dbReference type="AlphaFoldDB" id="A0A838L8P1"/>
<evidence type="ECO:0000313" key="1">
    <source>
        <dbReference type="EMBL" id="MBA2935280.1"/>
    </source>
</evidence>
<gene>
    <name evidence="1" type="ORF">HZF05_14425</name>
</gene>
<accession>A0A838L8P1</accession>
<dbReference type="RefSeq" id="WP_160365280.1">
    <property type="nucleotide sequence ID" value="NZ_JACEIB010000025.1"/>
</dbReference>